<accession>A0A0E3FLC6</accession>
<organism evidence="1 2">
    <name type="scientific">Synechococcus phage ACG-2014e</name>
    <dbReference type="NCBI Taxonomy" id="1493510"/>
    <lineage>
        <taxon>Viruses</taxon>
        <taxon>Duplodnaviria</taxon>
        <taxon>Heunggongvirae</taxon>
        <taxon>Uroviricota</taxon>
        <taxon>Caudoviricetes</taxon>
        <taxon>Pantevenvirales</taxon>
        <taxon>Kyanoviridae</taxon>
        <taxon>Chalconvirus</taxon>
        <taxon>Chalconvirus acg2014e</taxon>
    </lineage>
</organism>
<evidence type="ECO:0000313" key="2">
    <source>
        <dbReference type="Proteomes" id="UP000185284"/>
    </source>
</evidence>
<proteinExistence type="predicted"/>
<dbReference type="EMBL" id="KJ019094">
    <property type="protein sequence ID" value="AIX29746.1"/>
    <property type="molecule type" value="Genomic_DNA"/>
</dbReference>
<reference evidence="1 2" key="1">
    <citation type="submission" date="2013-12" db="EMBL/GenBank/DDBJ databases">
        <title>Ecological redundancy of diverse viral populations within a natural community.</title>
        <authorList>
            <person name="Gregory A.C."/>
            <person name="LaButti K."/>
            <person name="Copeland A."/>
            <person name="Woyke T."/>
            <person name="Sullivan M.B."/>
        </authorList>
    </citation>
    <scope>NUCLEOTIDE SEQUENCE [LARGE SCALE GENOMIC DNA]</scope>
    <source>
        <strain evidence="1">Syn7803US33</strain>
    </source>
</reference>
<protein>
    <submittedName>
        <fullName evidence="1">Uncharacterized protein</fullName>
    </submittedName>
</protein>
<gene>
    <name evidence="1" type="ORF">Syn7803US33_65</name>
</gene>
<name>A0A0E3FLC6_9CAUD</name>
<evidence type="ECO:0000313" key="1">
    <source>
        <dbReference type="EMBL" id="AIX29746.1"/>
    </source>
</evidence>
<sequence length="81" mass="9150">MTKMYDNLISTAIKSINITDNSVLVVYNSNKDKEYTFNCDNTQVFEDTLCKELISVELKTGGSVGRFLHNQIKEGLIVESK</sequence>
<dbReference type="Proteomes" id="UP000185284">
    <property type="component" value="Segment"/>
</dbReference>